<gene>
    <name evidence="2" type="ORF">B0A54_13820</name>
</gene>
<reference evidence="2 3" key="1">
    <citation type="submission" date="2017-03" db="EMBL/GenBank/DDBJ databases">
        <title>Genomes of endolithic fungi from Antarctica.</title>
        <authorList>
            <person name="Coleine C."/>
            <person name="Masonjones S."/>
            <person name="Stajich J.E."/>
        </authorList>
    </citation>
    <scope>NUCLEOTIDE SEQUENCE [LARGE SCALE GENOMIC DNA]</scope>
    <source>
        <strain evidence="2 3">CCFEE 5311</strain>
    </source>
</reference>
<protein>
    <submittedName>
        <fullName evidence="2">Uncharacterized protein</fullName>
    </submittedName>
</protein>
<comment type="caution">
    <text evidence="2">The sequence shown here is derived from an EMBL/GenBank/DDBJ whole genome shotgun (WGS) entry which is preliminary data.</text>
</comment>
<dbReference type="Proteomes" id="UP000310066">
    <property type="component" value="Unassembled WGS sequence"/>
</dbReference>
<proteinExistence type="predicted"/>
<dbReference type="EMBL" id="NAJP01000078">
    <property type="protein sequence ID" value="TKA34676.1"/>
    <property type="molecule type" value="Genomic_DNA"/>
</dbReference>
<accession>A0A4U0UIT4</accession>
<dbReference type="AlphaFoldDB" id="A0A4U0UIT4"/>
<feature type="region of interest" description="Disordered" evidence="1">
    <location>
        <begin position="1"/>
        <end position="43"/>
    </location>
</feature>
<evidence type="ECO:0000313" key="3">
    <source>
        <dbReference type="Proteomes" id="UP000310066"/>
    </source>
</evidence>
<sequence length="73" mass="7843">MAQPSTKPRKAQISYGPVLPDPQPLPTPYYSRPGTKAPKGDSTKPVVVVVVHQPSGPVKEVGTERPGYGGYYH</sequence>
<evidence type="ECO:0000313" key="2">
    <source>
        <dbReference type="EMBL" id="TKA34676.1"/>
    </source>
</evidence>
<evidence type="ECO:0000256" key="1">
    <source>
        <dbReference type="SAM" id="MobiDB-lite"/>
    </source>
</evidence>
<organism evidence="2 3">
    <name type="scientific">Friedmanniomyces endolithicus</name>
    <dbReference type="NCBI Taxonomy" id="329885"/>
    <lineage>
        <taxon>Eukaryota</taxon>
        <taxon>Fungi</taxon>
        <taxon>Dikarya</taxon>
        <taxon>Ascomycota</taxon>
        <taxon>Pezizomycotina</taxon>
        <taxon>Dothideomycetes</taxon>
        <taxon>Dothideomycetidae</taxon>
        <taxon>Mycosphaerellales</taxon>
        <taxon>Teratosphaeriaceae</taxon>
        <taxon>Friedmanniomyces</taxon>
    </lineage>
</organism>
<name>A0A4U0UIT4_9PEZI</name>